<dbReference type="EMBL" id="DPOP01000089">
    <property type="protein sequence ID" value="HCW67711.1"/>
    <property type="molecule type" value="Genomic_DNA"/>
</dbReference>
<dbReference type="InterPro" id="IPR001638">
    <property type="entry name" value="Solute-binding_3/MltF_N"/>
</dbReference>
<dbReference type="Proteomes" id="UP000264179">
    <property type="component" value="Unassembled WGS sequence"/>
</dbReference>
<dbReference type="Pfam" id="PF00497">
    <property type="entry name" value="SBP_bac_3"/>
    <property type="match status" value="1"/>
</dbReference>
<gene>
    <name evidence="3" type="ORF">DEF21_05075</name>
    <name evidence="4" type="ORF">DHR80_11005</name>
</gene>
<reference evidence="5 6" key="1">
    <citation type="journal article" date="2018" name="Nat. Biotechnol.">
        <title>A standardized bacterial taxonomy based on genome phylogeny substantially revises the tree of life.</title>
        <authorList>
            <person name="Parks D.H."/>
            <person name="Chuvochina M."/>
            <person name="Waite D.W."/>
            <person name="Rinke C."/>
            <person name="Skarshewski A."/>
            <person name="Chaumeil P.A."/>
            <person name="Hugenholtz P."/>
        </authorList>
    </citation>
    <scope>NUCLEOTIDE SEQUENCE [LARGE SCALE GENOMIC DNA]</scope>
    <source>
        <strain evidence="3">UBA8707</strain>
        <strain evidence="4">UBA9881</strain>
    </source>
</reference>
<name>A0A358HQ02_9PROT</name>
<dbReference type="PANTHER" id="PTHR35936:SF25">
    <property type="entry name" value="ABC TRANSPORTER SUBSTRATE-BINDING PROTEIN"/>
    <property type="match status" value="1"/>
</dbReference>
<keyword evidence="1" id="KW-0732">Signal</keyword>
<evidence type="ECO:0000259" key="2">
    <source>
        <dbReference type="Pfam" id="PF00497"/>
    </source>
</evidence>
<organism evidence="3 6">
    <name type="scientific">Thalassospira lucentensis</name>
    <dbReference type="NCBI Taxonomy" id="168935"/>
    <lineage>
        <taxon>Bacteria</taxon>
        <taxon>Pseudomonadati</taxon>
        <taxon>Pseudomonadota</taxon>
        <taxon>Alphaproteobacteria</taxon>
        <taxon>Rhodospirillales</taxon>
        <taxon>Thalassospiraceae</taxon>
        <taxon>Thalassospira</taxon>
    </lineage>
</organism>
<proteinExistence type="predicted"/>
<accession>A0A358HQ02</accession>
<dbReference type="AlphaFoldDB" id="A0A358HQ02"/>
<comment type="caution">
    <text evidence="3">The sequence shown here is derived from an EMBL/GenBank/DDBJ whole genome shotgun (WGS) entry which is preliminary data.</text>
</comment>
<protein>
    <recommendedName>
        <fullName evidence="2">Solute-binding protein family 3/N-terminal domain-containing protein</fullName>
    </recommendedName>
</protein>
<sequence>MKPNRIRKHPAKATVTAKATANATVTAAALASWVLVQSVSVPSIAVAQDVIPVVLHGEDNNKPYAFLDADGAPAGIYVRILQAAVDKMPQYDLRFENVPFKRGMDLLQSGQIMAFFPPYLRDDRNWVERYSVPILSETVVAICSKDYVLSHDLRVFPDDFTGARFANNAGYRLAGEDFFDMVAAGEITLEEANTTESNLRFLMAGRVDCYVNERMAILAGLRELAVDKEQSRNIDETAIIGQEFGYVAFGPDPDGSWPYRDQFADDLDDVLRQMRDSGEIDQLVVEYFAY</sequence>
<dbReference type="SUPFAM" id="SSF53850">
    <property type="entry name" value="Periplasmic binding protein-like II"/>
    <property type="match status" value="1"/>
</dbReference>
<evidence type="ECO:0000313" key="6">
    <source>
        <dbReference type="Proteomes" id="UP000264753"/>
    </source>
</evidence>
<dbReference type="RefSeq" id="WP_276651845.1">
    <property type="nucleotide sequence ID" value="NZ_DOOG01000046.1"/>
</dbReference>
<dbReference type="Gene3D" id="3.40.190.10">
    <property type="entry name" value="Periplasmic binding protein-like II"/>
    <property type="match status" value="2"/>
</dbReference>
<dbReference type="EMBL" id="DOOG01000046">
    <property type="protein sequence ID" value="HBU97266.1"/>
    <property type="molecule type" value="Genomic_DNA"/>
</dbReference>
<feature type="domain" description="Solute-binding protein family 3/N-terminal" evidence="2">
    <location>
        <begin position="58"/>
        <end position="288"/>
    </location>
</feature>
<evidence type="ECO:0000313" key="3">
    <source>
        <dbReference type="EMBL" id="HBU97266.1"/>
    </source>
</evidence>
<evidence type="ECO:0000256" key="1">
    <source>
        <dbReference type="ARBA" id="ARBA00022729"/>
    </source>
</evidence>
<dbReference type="Proteomes" id="UP000264753">
    <property type="component" value="Unassembled WGS sequence"/>
</dbReference>
<dbReference type="PANTHER" id="PTHR35936">
    <property type="entry name" value="MEMBRANE-BOUND LYTIC MUREIN TRANSGLYCOSYLASE F"/>
    <property type="match status" value="1"/>
</dbReference>
<evidence type="ECO:0000313" key="5">
    <source>
        <dbReference type="Proteomes" id="UP000264179"/>
    </source>
</evidence>
<evidence type="ECO:0000313" key="4">
    <source>
        <dbReference type="EMBL" id="HCW67711.1"/>
    </source>
</evidence>